<name>A0A927I089_9HYPH</name>
<evidence type="ECO:0000313" key="2">
    <source>
        <dbReference type="Proteomes" id="UP000619295"/>
    </source>
</evidence>
<dbReference type="SUPFAM" id="SSF56281">
    <property type="entry name" value="Metallo-hydrolase/oxidoreductase"/>
    <property type="match status" value="1"/>
</dbReference>
<protein>
    <recommendedName>
        <fullName evidence="3">Metallo-beta-lactamase domain-containing protein</fullName>
    </recommendedName>
</protein>
<accession>A0A927I089</accession>
<dbReference type="EMBL" id="JACXWY010000005">
    <property type="protein sequence ID" value="MBD3846281.1"/>
    <property type="molecule type" value="Genomic_DNA"/>
</dbReference>
<evidence type="ECO:0008006" key="3">
    <source>
        <dbReference type="Google" id="ProtNLM"/>
    </source>
</evidence>
<sequence length="171" mass="18989">MRRTGSWRGSLSTALSLDVETVIPGHGPPTNLTEVARFRELLVSLRERIGRAIRAASRFAWKTGFAPKPRAFSSCLIGSIEDRQTELDQCRKSKLCFCRPSGRPEASAQTVRSMLYPVALLRAIRIEDQSLRYLHFCSTPTPPMLAVRLGKPVGDVCHKGLSREVSCFVSS</sequence>
<evidence type="ECO:0000313" key="1">
    <source>
        <dbReference type="EMBL" id="MBD3846281.1"/>
    </source>
</evidence>
<dbReference type="Gene3D" id="3.60.15.10">
    <property type="entry name" value="Ribonuclease Z/Hydroxyacylglutathione hydrolase-like"/>
    <property type="match status" value="1"/>
</dbReference>
<organism evidence="1 2">
    <name type="scientific">Bosea spartocytisi</name>
    <dbReference type="NCBI Taxonomy" id="2773451"/>
    <lineage>
        <taxon>Bacteria</taxon>
        <taxon>Pseudomonadati</taxon>
        <taxon>Pseudomonadota</taxon>
        <taxon>Alphaproteobacteria</taxon>
        <taxon>Hyphomicrobiales</taxon>
        <taxon>Boseaceae</taxon>
        <taxon>Bosea</taxon>
    </lineage>
</organism>
<dbReference type="InterPro" id="IPR036866">
    <property type="entry name" value="RibonucZ/Hydroxyglut_hydro"/>
</dbReference>
<reference evidence="1" key="1">
    <citation type="submission" date="2020-09" db="EMBL/GenBank/DDBJ databases">
        <title>Bosea spartocytisi sp. nov. a root nodule endophyte of Spartocytisus supranubius in the high mountain ecosystem fo the Teide National Park (Canary Islands, Spain).</title>
        <authorList>
            <person name="Pulido-Suarez L."/>
            <person name="Peix A."/>
            <person name="Igual J.M."/>
            <person name="Socas-Perez N."/>
            <person name="Velazquez E."/>
            <person name="Flores-Felix J.D."/>
            <person name="Leon-Barrios M."/>
        </authorList>
    </citation>
    <scope>NUCLEOTIDE SEQUENCE</scope>
    <source>
        <strain evidence="1">SSUT16</strain>
    </source>
</reference>
<comment type="caution">
    <text evidence="1">The sequence shown here is derived from an EMBL/GenBank/DDBJ whole genome shotgun (WGS) entry which is preliminary data.</text>
</comment>
<proteinExistence type="predicted"/>
<keyword evidence="2" id="KW-1185">Reference proteome</keyword>
<gene>
    <name evidence="1" type="ORF">IED13_11275</name>
</gene>
<dbReference type="RefSeq" id="WP_191124230.1">
    <property type="nucleotide sequence ID" value="NZ_JACXWY010000005.1"/>
</dbReference>
<dbReference type="Proteomes" id="UP000619295">
    <property type="component" value="Unassembled WGS sequence"/>
</dbReference>
<dbReference type="AlphaFoldDB" id="A0A927I089"/>